<feature type="compositionally biased region" description="Basic and acidic residues" evidence="1">
    <location>
        <begin position="182"/>
        <end position="196"/>
    </location>
</feature>
<dbReference type="Gene3D" id="3.10.129.10">
    <property type="entry name" value="Hotdog Thioesterase"/>
    <property type="match status" value="1"/>
</dbReference>
<organism evidence="3 4">
    <name type="scientific">Hypsibius exemplaris</name>
    <name type="common">Freshwater tardigrade</name>
    <dbReference type="NCBI Taxonomy" id="2072580"/>
    <lineage>
        <taxon>Eukaryota</taxon>
        <taxon>Metazoa</taxon>
        <taxon>Ecdysozoa</taxon>
        <taxon>Tardigrada</taxon>
        <taxon>Eutardigrada</taxon>
        <taxon>Parachela</taxon>
        <taxon>Hypsibioidea</taxon>
        <taxon>Hypsibiidae</taxon>
        <taxon>Hypsibius</taxon>
    </lineage>
</organism>
<dbReference type="OrthoDB" id="41610at2759"/>
<evidence type="ECO:0000313" key="4">
    <source>
        <dbReference type="Proteomes" id="UP000192578"/>
    </source>
</evidence>
<evidence type="ECO:0000256" key="1">
    <source>
        <dbReference type="SAM" id="MobiDB-lite"/>
    </source>
</evidence>
<keyword evidence="2" id="KW-0472">Membrane</keyword>
<feature type="transmembrane region" description="Helical" evidence="2">
    <location>
        <begin position="6"/>
        <end position="27"/>
    </location>
</feature>
<dbReference type="EMBL" id="MTYJ01000074">
    <property type="protein sequence ID" value="OQV16476.1"/>
    <property type="molecule type" value="Genomic_DNA"/>
</dbReference>
<dbReference type="AlphaFoldDB" id="A0A1W0WMN5"/>
<proteinExistence type="predicted"/>
<keyword evidence="2" id="KW-1133">Transmembrane helix</keyword>
<name>A0A1W0WMN5_HYPEX</name>
<keyword evidence="4" id="KW-1185">Reference proteome</keyword>
<evidence type="ECO:0000256" key="2">
    <source>
        <dbReference type="SAM" id="Phobius"/>
    </source>
</evidence>
<gene>
    <name evidence="3" type="ORF">BV898_09466</name>
</gene>
<dbReference type="InterPro" id="IPR027961">
    <property type="entry name" value="DUF4442"/>
</dbReference>
<dbReference type="Proteomes" id="UP000192578">
    <property type="component" value="Unassembled WGS sequence"/>
</dbReference>
<dbReference type="SUPFAM" id="SSF54637">
    <property type="entry name" value="Thioesterase/thiol ester dehydrase-isomerase"/>
    <property type="match status" value="1"/>
</dbReference>
<keyword evidence="2" id="KW-0812">Transmembrane</keyword>
<evidence type="ECO:0000313" key="3">
    <source>
        <dbReference type="EMBL" id="OQV16476.1"/>
    </source>
</evidence>
<dbReference type="Pfam" id="PF14539">
    <property type="entry name" value="DUF4442"/>
    <property type="match status" value="1"/>
</dbReference>
<evidence type="ECO:0008006" key="5">
    <source>
        <dbReference type="Google" id="ProtNLM"/>
    </source>
</evidence>
<sequence>MSPLIYVTLIVGVLVLAVISLFCYNLGRMAQLVFKHRTLVFKLISWWPPYRAAGISLSRVSEDLREMDVQMKMHWWNKNVFGTHFGGSIYSMTDPWYVFMLQRNLGRGYMVWNKTSTVRFRNPGKGTIAAKLKLTEKQLAEVRADLDRSGRSEPVFNVQVFDTFGKLIAEVHQIISVKVKGNDKPAQRQITDDSKENVPNSSPVLAKDNN</sequence>
<comment type="caution">
    <text evidence="3">The sequence shown here is derived from an EMBL/GenBank/DDBJ whole genome shotgun (WGS) entry which is preliminary data.</text>
</comment>
<protein>
    <recommendedName>
        <fullName evidence="5">DUF4442 domain-containing protein</fullName>
    </recommendedName>
</protein>
<feature type="region of interest" description="Disordered" evidence="1">
    <location>
        <begin position="182"/>
        <end position="210"/>
    </location>
</feature>
<dbReference type="InterPro" id="IPR029069">
    <property type="entry name" value="HotDog_dom_sf"/>
</dbReference>
<reference evidence="4" key="1">
    <citation type="submission" date="2017-01" db="EMBL/GenBank/DDBJ databases">
        <title>Comparative genomics of anhydrobiosis in the tardigrade Hypsibius dujardini.</title>
        <authorList>
            <person name="Yoshida Y."/>
            <person name="Koutsovoulos G."/>
            <person name="Laetsch D."/>
            <person name="Stevens L."/>
            <person name="Kumar S."/>
            <person name="Horikawa D."/>
            <person name="Ishino K."/>
            <person name="Komine S."/>
            <person name="Tomita M."/>
            <person name="Blaxter M."/>
            <person name="Arakawa K."/>
        </authorList>
    </citation>
    <scope>NUCLEOTIDE SEQUENCE [LARGE SCALE GENOMIC DNA]</scope>
    <source>
        <strain evidence="4">Z151</strain>
    </source>
</reference>
<accession>A0A1W0WMN5</accession>